<dbReference type="InterPro" id="IPR052958">
    <property type="entry name" value="IFN-induced_PKR_regulator"/>
</dbReference>
<dbReference type="GO" id="GO:0046983">
    <property type="term" value="F:protein dimerization activity"/>
    <property type="evidence" value="ECO:0007669"/>
    <property type="project" value="InterPro"/>
</dbReference>
<evidence type="ECO:0000313" key="2">
    <source>
        <dbReference type="EMBL" id="CAH1100927.1"/>
    </source>
</evidence>
<protein>
    <recommendedName>
        <fullName evidence="1">HAT C-terminal dimerisation domain-containing protein</fullName>
    </recommendedName>
</protein>
<organism evidence="2 3">
    <name type="scientific">Psylliodes chrysocephalus</name>
    <dbReference type="NCBI Taxonomy" id="3402493"/>
    <lineage>
        <taxon>Eukaryota</taxon>
        <taxon>Metazoa</taxon>
        <taxon>Ecdysozoa</taxon>
        <taxon>Arthropoda</taxon>
        <taxon>Hexapoda</taxon>
        <taxon>Insecta</taxon>
        <taxon>Pterygota</taxon>
        <taxon>Neoptera</taxon>
        <taxon>Endopterygota</taxon>
        <taxon>Coleoptera</taxon>
        <taxon>Polyphaga</taxon>
        <taxon>Cucujiformia</taxon>
        <taxon>Chrysomeloidea</taxon>
        <taxon>Chrysomelidae</taxon>
        <taxon>Galerucinae</taxon>
        <taxon>Alticini</taxon>
        <taxon>Psylliodes</taxon>
    </lineage>
</organism>
<dbReference type="Pfam" id="PF05699">
    <property type="entry name" value="Dimer_Tnp_hAT"/>
    <property type="match status" value="1"/>
</dbReference>
<accession>A0A9P0G8V4</accession>
<dbReference type="PANTHER" id="PTHR46289:SF14">
    <property type="entry name" value="DUF4371 DOMAIN-CONTAINING PROTEIN"/>
    <property type="match status" value="1"/>
</dbReference>
<keyword evidence="3" id="KW-1185">Reference proteome</keyword>
<name>A0A9P0G8V4_9CUCU</name>
<sequence>MKYYLNETENRCASKEESTIIYVNDDDALPNITETSPETGFQHEPEIVKSNLTVVPEKTKRKLFRDNNKDAVDSANKIVNANQQPGSSKQRTSEIRGIESFFQPLSKRAGLACAATPVFGLDNSNKVVDPIAHASSRTPESTVFDSSDNLNNHIVVATSSRVLESTVCNRSNVPYDIGNFLNKHLDDYTKYQLLSNHWQPKDDYKFPYSSHLIKGKEVKRYFGHKYLSKYPWLVFSPAKQGLFCKYCPFFATGGVGRGQKAVPLQKLVTKPLINFKDIAGQNGDLETHANYIYHKRAAEQGVAFLHTYNNPNLEVINRVHQQRLKKVEENRERLRPIVETIIFLGRQNLAFRGHRDDLPILHNTEISNECDMIVNEGNFRELLRFRVSAGDKKLEKHLQSASSNATYISKTTQNMLISCCGQEISEQILSKVRASRYYSILFDETTDVSHLSQLSLTLRYVHDGNIHEDFVSFVDPFEELAYAKHEHDYESDEENWKETKKLLTAEEKLDGPSTPKELSLTGKAIGQIVLYQLKKKLKLPLEQCLGIGTDGCAVMLSEVRGAVTEVQKEAKNAVRAPCYSHKLNNSISRSSKVPAIRDAVASMKEVIAFFKSHPKRKHVLMSTLGCALTSLCETRWVERHEGVLQFSVDLAKIVETLGKISEWRDPSTAGKAASLVTTLCNTQFMVSVLCLSDVLSLTQSLSKLLQKTALDLNGSAVQVKNTISILASRRENIDASFNNIWQRAENLANELGIELNIPRIPRLGGRQIYRANHQMNSAEEYYRVSIYAPLLDSVLTDLRERFSAETLGVFQLSVFIPENIIKSSPGENDKSIKFLLDRFGLLLGVDKGAASLLLKDELLLWREKWVQEKEQQKELPITALEILARCDKDAFPIIHEFVLVLATLPVTNASAERSFSSLRRLKTYLRATKTENRLLGLALMHIHRHIPIDMEKVITRYAKTGHKKRLEFII</sequence>
<dbReference type="AlphaFoldDB" id="A0A9P0G8V4"/>
<feature type="domain" description="HAT C-terminal dimerisation" evidence="1">
    <location>
        <begin position="865"/>
        <end position="944"/>
    </location>
</feature>
<dbReference type="PANTHER" id="PTHR46289">
    <property type="entry name" value="52 KDA REPRESSOR OF THE INHIBITOR OF THE PROTEIN KINASE-LIKE PROTEIN-RELATED"/>
    <property type="match status" value="1"/>
</dbReference>
<dbReference type="Proteomes" id="UP001153636">
    <property type="component" value="Chromosome 10"/>
</dbReference>
<dbReference type="SUPFAM" id="SSF53098">
    <property type="entry name" value="Ribonuclease H-like"/>
    <property type="match status" value="1"/>
</dbReference>
<evidence type="ECO:0000313" key="3">
    <source>
        <dbReference type="Proteomes" id="UP001153636"/>
    </source>
</evidence>
<evidence type="ECO:0000259" key="1">
    <source>
        <dbReference type="Pfam" id="PF05699"/>
    </source>
</evidence>
<dbReference type="InterPro" id="IPR008906">
    <property type="entry name" value="HATC_C_dom"/>
</dbReference>
<dbReference type="OrthoDB" id="6604085at2759"/>
<dbReference type="InterPro" id="IPR012337">
    <property type="entry name" value="RNaseH-like_sf"/>
</dbReference>
<reference evidence="2" key="1">
    <citation type="submission" date="2022-01" db="EMBL/GenBank/DDBJ databases">
        <authorList>
            <person name="King R."/>
        </authorList>
    </citation>
    <scope>NUCLEOTIDE SEQUENCE</scope>
</reference>
<proteinExistence type="predicted"/>
<gene>
    <name evidence="2" type="ORF">PSYICH_LOCUS2256</name>
</gene>
<dbReference type="EMBL" id="OV651822">
    <property type="protein sequence ID" value="CAH1100927.1"/>
    <property type="molecule type" value="Genomic_DNA"/>
</dbReference>